<evidence type="ECO:0000259" key="4">
    <source>
        <dbReference type="Pfam" id="PF01095"/>
    </source>
</evidence>
<gene>
    <name evidence="5" type="ORF">PHYPA_002898</name>
</gene>
<reference evidence="6" key="3">
    <citation type="submission" date="2020-12" db="UniProtKB">
        <authorList>
            <consortium name="EnsemblPlants"/>
        </authorList>
    </citation>
    <scope>IDENTIFICATION</scope>
</reference>
<keyword evidence="3" id="KW-0063">Aspartyl esterase</keyword>
<dbReference type="GO" id="GO:0045490">
    <property type="term" value="P:pectin catabolic process"/>
    <property type="evidence" value="ECO:0007669"/>
    <property type="project" value="UniProtKB-UniPathway"/>
</dbReference>
<feature type="domain" description="Pectinesterase catalytic" evidence="4">
    <location>
        <begin position="61"/>
        <end position="99"/>
    </location>
</feature>
<name>A0A2K1L250_PHYPA</name>
<keyword evidence="7" id="KW-1185">Reference proteome</keyword>
<dbReference type="InParanoid" id="A0A2K1L250"/>
<dbReference type="EnsemblPlants" id="Pp3c2_18640V3.1">
    <property type="protein sequence ID" value="Pp3c2_18640V3.1"/>
    <property type="gene ID" value="Pp3c2_18640"/>
</dbReference>
<proteinExistence type="predicted"/>
<dbReference type="UniPathway" id="UPA00545">
    <property type="reaction ID" value="UER00823"/>
</dbReference>
<evidence type="ECO:0000256" key="3">
    <source>
        <dbReference type="ARBA" id="ARBA00023085"/>
    </source>
</evidence>
<dbReference type="Pfam" id="PF01095">
    <property type="entry name" value="Pectinesterase"/>
    <property type="match status" value="1"/>
</dbReference>
<dbReference type="Gramene" id="Pp3c2_18640V3.1">
    <property type="protein sequence ID" value="Pp3c2_18640V3.1"/>
    <property type="gene ID" value="Pp3c2_18640"/>
</dbReference>
<reference evidence="5 7" key="2">
    <citation type="journal article" date="2018" name="Plant J.">
        <title>The Physcomitrella patens chromosome-scale assembly reveals moss genome structure and evolution.</title>
        <authorList>
            <person name="Lang D."/>
            <person name="Ullrich K.K."/>
            <person name="Murat F."/>
            <person name="Fuchs J."/>
            <person name="Jenkins J."/>
            <person name="Haas F.B."/>
            <person name="Piednoel M."/>
            <person name="Gundlach H."/>
            <person name="Van Bel M."/>
            <person name="Meyberg R."/>
            <person name="Vives C."/>
            <person name="Morata J."/>
            <person name="Symeonidi A."/>
            <person name="Hiss M."/>
            <person name="Muchero W."/>
            <person name="Kamisugi Y."/>
            <person name="Saleh O."/>
            <person name="Blanc G."/>
            <person name="Decker E.L."/>
            <person name="van Gessel N."/>
            <person name="Grimwood J."/>
            <person name="Hayes R.D."/>
            <person name="Graham S.W."/>
            <person name="Gunter L.E."/>
            <person name="McDaniel S.F."/>
            <person name="Hoernstein S.N.W."/>
            <person name="Larsson A."/>
            <person name="Li F.W."/>
            <person name="Perroud P.F."/>
            <person name="Phillips J."/>
            <person name="Ranjan P."/>
            <person name="Rokshar D.S."/>
            <person name="Rothfels C.J."/>
            <person name="Schneider L."/>
            <person name="Shu S."/>
            <person name="Stevenson D.W."/>
            <person name="Thummler F."/>
            <person name="Tillich M."/>
            <person name="Villarreal Aguilar J.C."/>
            <person name="Widiez T."/>
            <person name="Wong G.K."/>
            <person name="Wymore A."/>
            <person name="Zhang Y."/>
            <person name="Zimmer A.D."/>
            <person name="Quatrano R.S."/>
            <person name="Mayer K.F.X."/>
            <person name="Goodstein D."/>
            <person name="Casacuberta J.M."/>
            <person name="Vandepoele K."/>
            <person name="Reski R."/>
            <person name="Cuming A.C."/>
            <person name="Tuskan G.A."/>
            <person name="Maumus F."/>
            <person name="Salse J."/>
            <person name="Schmutz J."/>
            <person name="Rensing S.A."/>
        </authorList>
    </citation>
    <scope>NUCLEOTIDE SEQUENCE [LARGE SCALE GENOMIC DNA]</scope>
    <source>
        <strain evidence="6 7">cv. Gransden 2004</strain>
    </source>
</reference>
<evidence type="ECO:0000256" key="2">
    <source>
        <dbReference type="ARBA" id="ARBA00022801"/>
    </source>
</evidence>
<dbReference type="Proteomes" id="UP000006727">
    <property type="component" value="Chromosome 2"/>
</dbReference>
<comment type="pathway">
    <text evidence="1">Glycan metabolism; pectin degradation; 2-dehydro-3-deoxy-D-gluconate from pectin: step 1/5.</text>
</comment>
<protein>
    <recommendedName>
        <fullName evidence="4">Pectinesterase catalytic domain-containing protein</fullName>
    </recommendedName>
</protein>
<sequence>MSRALQLAQSSQKIPETREEVIASFASWIQRVGEKHDAWERAAKSAATADEFASMVGKTGIVVDQSGAGNFKTVNEALSSIPEHSKSPVFIKVNAGTYK</sequence>
<evidence type="ECO:0000313" key="6">
    <source>
        <dbReference type="EnsemblPlants" id="Pp3c2_18640V3.1"/>
    </source>
</evidence>
<dbReference type="AlphaFoldDB" id="A0A2K1L250"/>
<dbReference type="InterPro" id="IPR011050">
    <property type="entry name" value="Pectin_lyase_fold/virulence"/>
</dbReference>
<organism evidence="5">
    <name type="scientific">Physcomitrium patens</name>
    <name type="common">Spreading-leaved earth moss</name>
    <name type="synonym">Physcomitrella patens</name>
    <dbReference type="NCBI Taxonomy" id="3218"/>
    <lineage>
        <taxon>Eukaryota</taxon>
        <taxon>Viridiplantae</taxon>
        <taxon>Streptophyta</taxon>
        <taxon>Embryophyta</taxon>
        <taxon>Bryophyta</taxon>
        <taxon>Bryophytina</taxon>
        <taxon>Bryopsida</taxon>
        <taxon>Funariidae</taxon>
        <taxon>Funariales</taxon>
        <taxon>Funariaceae</taxon>
        <taxon>Physcomitrium</taxon>
    </lineage>
</organism>
<keyword evidence="2" id="KW-0378">Hydrolase</keyword>
<dbReference type="InterPro" id="IPR012334">
    <property type="entry name" value="Pectin_lyas_fold"/>
</dbReference>
<reference evidence="5 7" key="1">
    <citation type="journal article" date="2008" name="Science">
        <title>The Physcomitrella genome reveals evolutionary insights into the conquest of land by plants.</title>
        <authorList>
            <person name="Rensing S."/>
            <person name="Lang D."/>
            <person name="Zimmer A."/>
            <person name="Terry A."/>
            <person name="Salamov A."/>
            <person name="Shapiro H."/>
            <person name="Nishiyama T."/>
            <person name="Perroud P.-F."/>
            <person name="Lindquist E."/>
            <person name="Kamisugi Y."/>
            <person name="Tanahashi T."/>
            <person name="Sakakibara K."/>
            <person name="Fujita T."/>
            <person name="Oishi K."/>
            <person name="Shin-I T."/>
            <person name="Kuroki Y."/>
            <person name="Toyoda A."/>
            <person name="Suzuki Y."/>
            <person name="Hashimoto A."/>
            <person name="Yamaguchi K."/>
            <person name="Sugano A."/>
            <person name="Kohara Y."/>
            <person name="Fujiyama A."/>
            <person name="Anterola A."/>
            <person name="Aoki S."/>
            <person name="Ashton N."/>
            <person name="Barbazuk W.B."/>
            <person name="Barker E."/>
            <person name="Bennetzen J."/>
            <person name="Bezanilla M."/>
            <person name="Blankenship R."/>
            <person name="Cho S.H."/>
            <person name="Dutcher S."/>
            <person name="Estelle M."/>
            <person name="Fawcett J.A."/>
            <person name="Gundlach H."/>
            <person name="Hanada K."/>
            <person name="Heyl A."/>
            <person name="Hicks K.A."/>
            <person name="Hugh J."/>
            <person name="Lohr M."/>
            <person name="Mayer K."/>
            <person name="Melkozernov A."/>
            <person name="Murata T."/>
            <person name="Nelson D."/>
            <person name="Pils B."/>
            <person name="Prigge M."/>
            <person name="Reiss B."/>
            <person name="Renner T."/>
            <person name="Rombauts S."/>
            <person name="Rushton P."/>
            <person name="Sanderfoot A."/>
            <person name="Schween G."/>
            <person name="Shiu S.-H."/>
            <person name="Stueber K."/>
            <person name="Theodoulou F.L."/>
            <person name="Tu H."/>
            <person name="Van de Peer Y."/>
            <person name="Verrier P.J."/>
            <person name="Waters E."/>
            <person name="Wood A."/>
            <person name="Yang L."/>
            <person name="Cove D."/>
            <person name="Cuming A."/>
            <person name="Hasebe M."/>
            <person name="Lucas S."/>
            <person name="Mishler D.B."/>
            <person name="Reski R."/>
            <person name="Grigoriev I."/>
            <person name="Quatrano R.S."/>
            <person name="Boore J.L."/>
        </authorList>
    </citation>
    <scope>NUCLEOTIDE SEQUENCE [LARGE SCALE GENOMIC DNA]</scope>
    <source>
        <strain evidence="6 7">cv. Gransden 2004</strain>
    </source>
</reference>
<dbReference type="EMBL" id="ABEU02000002">
    <property type="protein sequence ID" value="PNR60105.1"/>
    <property type="molecule type" value="Genomic_DNA"/>
</dbReference>
<dbReference type="InterPro" id="IPR000070">
    <property type="entry name" value="Pectinesterase_cat"/>
</dbReference>
<accession>A0A2K1L250</accession>
<evidence type="ECO:0000313" key="5">
    <source>
        <dbReference type="EMBL" id="PNR60105.1"/>
    </source>
</evidence>
<dbReference type="GO" id="GO:0042545">
    <property type="term" value="P:cell wall modification"/>
    <property type="evidence" value="ECO:0007669"/>
    <property type="project" value="InterPro"/>
</dbReference>
<evidence type="ECO:0000313" key="7">
    <source>
        <dbReference type="Proteomes" id="UP000006727"/>
    </source>
</evidence>
<evidence type="ECO:0000256" key="1">
    <source>
        <dbReference type="ARBA" id="ARBA00005184"/>
    </source>
</evidence>
<dbReference type="Gene3D" id="2.160.20.10">
    <property type="entry name" value="Single-stranded right-handed beta-helix, Pectin lyase-like"/>
    <property type="match status" value="1"/>
</dbReference>
<dbReference type="SUPFAM" id="SSF51126">
    <property type="entry name" value="Pectin lyase-like"/>
    <property type="match status" value="1"/>
</dbReference>
<dbReference type="GO" id="GO:0030599">
    <property type="term" value="F:pectinesterase activity"/>
    <property type="evidence" value="ECO:0007669"/>
    <property type="project" value="InterPro"/>
</dbReference>